<evidence type="ECO:0000313" key="1">
    <source>
        <dbReference type="EMBL" id="QHU31688.1"/>
    </source>
</evidence>
<accession>A0A6C0LP05</accession>
<sequence length="82" mass="9364">MDAPVPDTLIRASVQGIVYLINSQSGHVYTYNPEAPTYIGQLERIPDTDKHLMSKQNGCLHYAKVKYRDDIREVMERLRTAA</sequence>
<dbReference type="AlphaFoldDB" id="A0A6C0LP05"/>
<proteinExistence type="predicted"/>
<name>A0A6C0LP05_9ZZZZ</name>
<protein>
    <submittedName>
        <fullName evidence="1">Uncharacterized protein</fullName>
    </submittedName>
</protein>
<organism evidence="1">
    <name type="scientific">viral metagenome</name>
    <dbReference type="NCBI Taxonomy" id="1070528"/>
    <lineage>
        <taxon>unclassified sequences</taxon>
        <taxon>metagenomes</taxon>
        <taxon>organismal metagenomes</taxon>
    </lineage>
</organism>
<reference evidence="1" key="1">
    <citation type="journal article" date="2020" name="Nature">
        <title>Giant virus diversity and host interactions through global metagenomics.</title>
        <authorList>
            <person name="Schulz F."/>
            <person name="Roux S."/>
            <person name="Paez-Espino D."/>
            <person name="Jungbluth S."/>
            <person name="Walsh D.A."/>
            <person name="Denef V.J."/>
            <person name="McMahon K.D."/>
            <person name="Konstantinidis K.T."/>
            <person name="Eloe-Fadrosh E.A."/>
            <person name="Kyrpides N.C."/>
            <person name="Woyke T."/>
        </authorList>
    </citation>
    <scope>NUCLEOTIDE SEQUENCE</scope>
    <source>
        <strain evidence="1">GVMAG-M-3300027963-41</strain>
    </source>
</reference>
<dbReference type="EMBL" id="MN740532">
    <property type="protein sequence ID" value="QHU31688.1"/>
    <property type="molecule type" value="Genomic_DNA"/>
</dbReference>